<accession>A0A0F3NAQ5</accession>
<dbReference type="GO" id="GO:0016705">
    <property type="term" value="F:oxidoreductase activity, acting on paired donors, with incorporation or reduction of molecular oxygen"/>
    <property type="evidence" value="ECO:0007669"/>
    <property type="project" value="InterPro"/>
</dbReference>
<evidence type="ECO:0000256" key="7">
    <source>
        <dbReference type="ARBA" id="ARBA00023033"/>
    </source>
</evidence>
<comment type="caution">
    <text evidence="9">The sequence shown here is derived from an EMBL/GenBank/DDBJ whole genome shotgun (WGS) entry which is preliminary data.</text>
</comment>
<evidence type="ECO:0000256" key="4">
    <source>
        <dbReference type="ARBA" id="ARBA00022630"/>
    </source>
</evidence>
<keyword evidence="4" id="KW-0285">Flavoprotein</keyword>
<dbReference type="GO" id="GO:0004497">
    <property type="term" value="F:monooxygenase activity"/>
    <property type="evidence" value="ECO:0007669"/>
    <property type="project" value="UniProtKB-KW"/>
</dbReference>
<evidence type="ECO:0000256" key="5">
    <source>
        <dbReference type="ARBA" id="ARBA00022827"/>
    </source>
</evidence>
<protein>
    <submittedName>
        <fullName evidence="9">Ubiquinone biosynthesis hydroxylase, UbiH/UbiF/VisC/COQ6 family protein</fullName>
        <ecNumber evidence="9">1.14.13.-</ecNumber>
    </submittedName>
</protein>
<dbReference type="PROSITE" id="PS01304">
    <property type="entry name" value="UBIH"/>
    <property type="match status" value="1"/>
</dbReference>
<dbReference type="InterPro" id="IPR010971">
    <property type="entry name" value="UbiH/COQ6"/>
</dbReference>
<dbReference type="EMBL" id="LANV01000001">
    <property type="protein sequence ID" value="KJV65115.1"/>
    <property type="molecule type" value="Genomic_DNA"/>
</dbReference>
<evidence type="ECO:0000259" key="8">
    <source>
        <dbReference type="Pfam" id="PF01494"/>
    </source>
</evidence>
<evidence type="ECO:0000256" key="6">
    <source>
        <dbReference type="ARBA" id="ARBA00023002"/>
    </source>
</evidence>
<dbReference type="GO" id="GO:0006744">
    <property type="term" value="P:ubiquinone biosynthetic process"/>
    <property type="evidence" value="ECO:0007669"/>
    <property type="project" value="UniProtKB-UniPathway"/>
</dbReference>
<keyword evidence="7" id="KW-0503">Monooxygenase</keyword>
<comment type="similarity">
    <text evidence="3">Belongs to the UbiH/COQ6 family.</text>
</comment>
<feature type="domain" description="FAD-binding" evidence="8">
    <location>
        <begin position="9"/>
        <end position="309"/>
    </location>
</feature>
<evidence type="ECO:0000313" key="9">
    <source>
        <dbReference type="EMBL" id="KJV65115.1"/>
    </source>
</evidence>
<dbReference type="InterPro" id="IPR051205">
    <property type="entry name" value="UbiH/COQ6_monooxygenase"/>
</dbReference>
<proteinExistence type="inferred from homology"/>
<dbReference type="Proteomes" id="UP000033441">
    <property type="component" value="Unassembled WGS sequence"/>
</dbReference>
<dbReference type="SUPFAM" id="SSF51905">
    <property type="entry name" value="FAD/NAD(P)-binding domain"/>
    <property type="match status" value="1"/>
</dbReference>
<dbReference type="PANTHER" id="PTHR43876:SF7">
    <property type="entry name" value="UBIQUINONE BIOSYNTHESIS MONOOXYGENASE COQ6, MITOCHONDRIAL"/>
    <property type="match status" value="1"/>
</dbReference>
<evidence type="ECO:0000256" key="3">
    <source>
        <dbReference type="ARBA" id="ARBA00005349"/>
    </source>
</evidence>
<evidence type="ECO:0000256" key="2">
    <source>
        <dbReference type="ARBA" id="ARBA00004749"/>
    </source>
</evidence>
<evidence type="ECO:0000256" key="1">
    <source>
        <dbReference type="ARBA" id="ARBA00001974"/>
    </source>
</evidence>
<comment type="cofactor">
    <cofactor evidence="1">
        <name>FAD</name>
        <dbReference type="ChEBI" id="CHEBI:57692"/>
    </cofactor>
</comment>
<keyword evidence="5" id="KW-0274">FAD</keyword>
<evidence type="ECO:0000313" key="10">
    <source>
        <dbReference type="Proteomes" id="UP000033441"/>
    </source>
</evidence>
<dbReference type="Pfam" id="PF01494">
    <property type="entry name" value="FAD_binding_3"/>
    <property type="match status" value="1"/>
</dbReference>
<dbReference type="NCBIfam" id="TIGR01988">
    <property type="entry name" value="Ubi-OHases"/>
    <property type="match status" value="1"/>
</dbReference>
<dbReference type="InterPro" id="IPR018168">
    <property type="entry name" value="Ubi_Hdrlase_CS"/>
</dbReference>
<dbReference type="PRINTS" id="PR00420">
    <property type="entry name" value="RNGMNOXGNASE"/>
</dbReference>
<gene>
    <name evidence="9" type="ORF">APHMUC_1257</name>
</gene>
<comment type="pathway">
    <text evidence="2">Cofactor biosynthesis; ubiquinone biosynthesis.</text>
</comment>
<dbReference type="GO" id="GO:0071949">
    <property type="term" value="F:FAD binding"/>
    <property type="evidence" value="ECO:0007669"/>
    <property type="project" value="InterPro"/>
</dbReference>
<organism evidence="9 10">
    <name type="scientific">Anaplasma phagocytophilum str. ApMUC09</name>
    <dbReference type="NCBI Taxonomy" id="1359152"/>
    <lineage>
        <taxon>Bacteria</taxon>
        <taxon>Pseudomonadati</taxon>
        <taxon>Pseudomonadota</taxon>
        <taxon>Alphaproteobacteria</taxon>
        <taxon>Rickettsiales</taxon>
        <taxon>Anaplasmataceae</taxon>
        <taxon>Anaplasma</taxon>
        <taxon>phagocytophilum group</taxon>
    </lineage>
</organism>
<keyword evidence="9" id="KW-0830">Ubiquinone</keyword>
<sequence length="392" mass="43594">MVDIVSNYYDVVILGGGINGVLCAIGLSHKDISVLVVEERDAILDGNQGRVYAFSKRSKEILENFSVWNDGIRSSPIDHIMIYDGNSCSSVHYDRVLVDDQPMGYVVEASEIAKFMHQKLNFDVITSSSCKLFTVKDGFAEIYLSCGKKIYTKLVVCAEGKNSRFRNSLSLKTINHAFGQGFIVCNINHEKHHRNTAIEHFCTNGPSAILPMYGGYSSSIVWTEKYEMAQLIQNLPIEEFTKLLQEKCSDFLGKIEVNSKINCYKTSMSLLKKIFINRAIIIGDAAHAIHPVAGQGLNLGMRDVGILVEIIEKYHKLGSDIGQKFILQEIDNRRLLDNVSMSFVCTGINSIFSNDSAILKVARRAAMSVVEMSPTLKKILMSHAMGISSICK</sequence>
<dbReference type="UniPathway" id="UPA00232"/>
<dbReference type="Gene3D" id="3.50.50.60">
    <property type="entry name" value="FAD/NAD(P)-binding domain"/>
    <property type="match status" value="2"/>
</dbReference>
<dbReference type="PANTHER" id="PTHR43876">
    <property type="entry name" value="UBIQUINONE BIOSYNTHESIS MONOOXYGENASE COQ6, MITOCHONDRIAL"/>
    <property type="match status" value="1"/>
</dbReference>
<dbReference type="InterPro" id="IPR002938">
    <property type="entry name" value="FAD-bd"/>
</dbReference>
<dbReference type="AlphaFoldDB" id="A0A0F3NAQ5"/>
<dbReference type="InterPro" id="IPR036188">
    <property type="entry name" value="FAD/NAD-bd_sf"/>
</dbReference>
<name>A0A0F3NAQ5_ANAPH</name>
<dbReference type="EC" id="1.14.13.-" evidence="9"/>
<dbReference type="PATRIC" id="fig|1359152.3.peg.1315"/>
<reference evidence="9 10" key="1">
    <citation type="submission" date="2015-02" db="EMBL/GenBank/DDBJ databases">
        <title>Genome Sequencing of Rickettsiales.</title>
        <authorList>
            <person name="Daugherty S.C."/>
            <person name="Su Q."/>
            <person name="Abolude K."/>
            <person name="Beier-Sexton M."/>
            <person name="Carlyon J.A."/>
            <person name="Carter R."/>
            <person name="Day N.P."/>
            <person name="Dumler S.J."/>
            <person name="Dyachenko V."/>
            <person name="Godinez A."/>
            <person name="Kurtti T.J."/>
            <person name="Lichay M."/>
            <person name="Mullins K.E."/>
            <person name="Ott S."/>
            <person name="Pappas-Brown V."/>
            <person name="Paris D.H."/>
            <person name="Patel P."/>
            <person name="Richards A.L."/>
            <person name="Sadzewicz L."/>
            <person name="Sears K."/>
            <person name="Seidman D."/>
            <person name="Sengamalay N."/>
            <person name="Stenos J."/>
            <person name="Tallon L.J."/>
            <person name="Vincent G."/>
            <person name="Fraser C.M."/>
            <person name="Munderloh U."/>
            <person name="Dunning-Hotopp J.C."/>
        </authorList>
    </citation>
    <scope>NUCLEOTIDE SEQUENCE [LARGE SCALE GENOMIC DNA]</scope>
    <source>
        <strain evidence="9 10">ApMUC09</strain>
    </source>
</reference>
<keyword evidence="6 9" id="KW-0560">Oxidoreductase</keyword>